<organism evidence="2 3">
    <name type="scientific">Thermodesulfobium acidiphilum</name>
    <dbReference type="NCBI Taxonomy" id="1794699"/>
    <lineage>
        <taxon>Bacteria</taxon>
        <taxon>Pseudomonadati</taxon>
        <taxon>Thermodesulfobiota</taxon>
        <taxon>Thermodesulfobiia</taxon>
        <taxon>Thermodesulfobiales</taxon>
        <taxon>Thermodesulfobiaceae</taxon>
        <taxon>Thermodesulfobium</taxon>
    </lineage>
</organism>
<name>A0A2R4W2S6_THEAF</name>
<evidence type="ECO:0000313" key="2">
    <source>
        <dbReference type="EMBL" id="AWB11006.1"/>
    </source>
</evidence>
<dbReference type="Gene3D" id="1.10.3210.10">
    <property type="entry name" value="Hypothetical protein af1432"/>
    <property type="match status" value="1"/>
</dbReference>
<dbReference type="Pfam" id="PF08668">
    <property type="entry name" value="HDOD"/>
    <property type="match status" value="1"/>
</dbReference>
<evidence type="ECO:0000313" key="3">
    <source>
        <dbReference type="Proteomes" id="UP000244792"/>
    </source>
</evidence>
<dbReference type="PROSITE" id="PS51833">
    <property type="entry name" value="HDOD"/>
    <property type="match status" value="1"/>
</dbReference>
<keyword evidence="3" id="KW-1185">Reference proteome</keyword>
<proteinExistence type="predicted"/>
<dbReference type="SUPFAM" id="SSF109604">
    <property type="entry name" value="HD-domain/PDEase-like"/>
    <property type="match status" value="1"/>
</dbReference>
<protein>
    <submittedName>
        <fullName evidence="2">EAL and modified HD-GYP domain-containing signal transduction protein</fullName>
    </submittedName>
</protein>
<dbReference type="AlphaFoldDB" id="A0A2R4W2S6"/>
<dbReference type="EMBL" id="CP020921">
    <property type="protein sequence ID" value="AWB11006.1"/>
    <property type="molecule type" value="Genomic_DNA"/>
</dbReference>
<accession>A0A2R4W2S6</accession>
<dbReference type="RefSeq" id="WP_108309977.1">
    <property type="nucleotide sequence ID" value="NZ_CP020921.1"/>
</dbReference>
<dbReference type="KEGG" id="taci:TDSAC_1670"/>
<dbReference type="InterPro" id="IPR014408">
    <property type="entry name" value="dGMP_Pdiesterase_EAL/HD-GYP"/>
</dbReference>
<dbReference type="InterPro" id="IPR013976">
    <property type="entry name" value="HDOD"/>
</dbReference>
<dbReference type="OrthoDB" id="9804751at2"/>
<dbReference type="Proteomes" id="UP000244792">
    <property type="component" value="Chromosome"/>
</dbReference>
<evidence type="ECO:0000259" key="1">
    <source>
        <dbReference type="PROSITE" id="PS51833"/>
    </source>
</evidence>
<dbReference type="PANTHER" id="PTHR33525:SF4">
    <property type="entry name" value="CYCLIC DI-GMP PHOSPHODIESTERASE CDGJ"/>
    <property type="match status" value="1"/>
</dbReference>
<dbReference type="PANTHER" id="PTHR33525">
    <property type="match status" value="1"/>
</dbReference>
<gene>
    <name evidence="2" type="ORF">TDSAC_1670</name>
</gene>
<reference evidence="2 3" key="1">
    <citation type="submission" date="2017-04" db="EMBL/GenBank/DDBJ databases">
        <title>Genomic insights into metabolism of Thermodesulfobium acidiphilum.</title>
        <authorList>
            <person name="Toshchakov S.V."/>
            <person name="Frolov E.N."/>
            <person name="Kublanov I.V."/>
            <person name="Samarov N.I."/>
            <person name="Novikov A."/>
            <person name="Lebedinsky A.V."/>
            <person name="Bonch-Osmolovskaya E.A."/>
            <person name="Chernyh N.A."/>
        </authorList>
    </citation>
    <scope>NUCLEOTIDE SEQUENCE [LARGE SCALE GENOMIC DNA]</scope>
    <source>
        <strain evidence="2 3">3127-1</strain>
    </source>
</reference>
<feature type="domain" description="HDOD" evidence="1">
    <location>
        <begin position="178"/>
        <end position="364"/>
    </location>
</feature>
<dbReference type="PIRSF" id="PIRSF003180">
    <property type="entry name" value="DiGMPpdiest_YuxH"/>
    <property type="match status" value="1"/>
</dbReference>
<sequence length="386" mass="44468">MSFITRIPIFKKNLELFGYEIKGYYEGSFMSCLEECLNTIGLNVLSKEKYLFLSVPSEIFEYDNLRDMIPPKKAIFIVNPSQISNKEIFKKLKNQGIMLCANVSGFSDLEDVKHFDYVKISVSSFQDDWTGIPNLFKGGKLLVEVKEKSIFNKAVTSGYELFEGDFFIQPEIIVRKKLSPQKAIILSILQDVRQKDFDFSKIEEKIKKDPHLTIKLLKFINSAFFSFKTTVTSIRQALVILGQQEFVRWLTLVILGKLNEGKPEEIVYRASERAKFMELISNYVGLYERSQEAFLVGLFSLAPAMTDISMEEFIKEVPVTEDVKASLLGNGIFTDLFNLRLSIENANWVEMKRISEKLGINPNKIEIIIYESIKWAHESLLYIEKL</sequence>
<dbReference type="InterPro" id="IPR052340">
    <property type="entry name" value="RNase_Y/CdgJ"/>
</dbReference>